<dbReference type="Proteomes" id="UP000225433">
    <property type="component" value="Unassembled WGS sequence"/>
</dbReference>
<name>A0A2G0Q2T5_XENHO</name>
<protein>
    <submittedName>
        <fullName evidence="1">Uncharacterized protein</fullName>
    </submittedName>
</protein>
<accession>A0A2G0Q2T5</accession>
<comment type="caution">
    <text evidence="1">The sequence shown here is derived from an EMBL/GenBank/DDBJ whole genome shotgun (WGS) entry which is preliminary data.</text>
</comment>
<gene>
    <name evidence="1" type="ORF">Xhom_03526</name>
</gene>
<evidence type="ECO:0000313" key="2">
    <source>
        <dbReference type="Proteomes" id="UP000225433"/>
    </source>
</evidence>
<dbReference type="RefSeq" id="WP_232326255.1">
    <property type="nucleotide sequence ID" value="NZ_CAWNQJ010000090.1"/>
</dbReference>
<sequence length="96" mass="11235">MNLEFKHLAQISLDDIIELNNHPEVLRLMPLGSPNFDRIICKKWVIQKEAQWIQHGYGPWAFVIDSKFAGWGDSSLKKVTQIWLWCFIPTIGEQVR</sequence>
<dbReference type="AlphaFoldDB" id="A0A2G0Q2T5"/>
<reference evidence="1 2" key="1">
    <citation type="journal article" date="2017" name="Nat. Microbiol.">
        <title>Natural product diversity associated with the nematode symbionts Photorhabdus and Xenorhabdus.</title>
        <authorList>
            <person name="Tobias N.J."/>
            <person name="Wolff H."/>
            <person name="Djahanschiri B."/>
            <person name="Grundmann F."/>
            <person name="Kronenwerth M."/>
            <person name="Shi Y.M."/>
            <person name="Simonyi S."/>
            <person name="Grun P."/>
            <person name="Shapiro-Ilan D."/>
            <person name="Pidot S.J."/>
            <person name="Stinear T.P."/>
            <person name="Ebersberger I."/>
            <person name="Bode H.B."/>
        </authorList>
    </citation>
    <scope>NUCLEOTIDE SEQUENCE [LARGE SCALE GENOMIC DNA]</scope>
    <source>
        <strain evidence="1 2">DSM 17903</strain>
    </source>
</reference>
<dbReference type="EMBL" id="NJAI01000006">
    <property type="protein sequence ID" value="PHM53528.1"/>
    <property type="molecule type" value="Genomic_DNA"/>
</dbReference>
<evidence type="ECO:0000313" key="1">
    <source>
        <dbReference type="EMBL" id="PHM53528.1"/>
    </source>
</evidence>
<proteinExistence type="predicted"/>
<organism evidence="1 2">
    <name type="scientific">Xenorhabdus hominickii</name>
    <dbReference type="NCBI Taxonomy" id="351679"/>
    <lineage>
        <taxon>Bacteria</taxon>
        <taxon>Pseudomonadati</taxon>
        <taxon>Pseudomonadota</taxon>
        <taxon>Gammaproteobacteria</taxon>
        <taxon>Enterobacterales</taxon>
        <taxon>Morganellaceae</taxon>
        <taxon>Xenorhabdus</taxon>
    </lineage>
</organism>